<gene>
    <name evidence="2" type="ORF">G6048_16965</name>
</gene>
<dbReference type="RefSeq" id="WP_165340382.1">
    <property type="nucleotide sequence ID" value="NZ_JAAKZX010000046.1"/>
</dbReference>
<comment type="caution">
    <text evidence="2">The sequence shown here is derived from an EMBL/GenBank/DDBJ whole genome shotgun (WGS) entry which is preliminary data.</text>
</comment>
<proteinExistence type="predicted"/>
<dbReference type="EMBL" id="JAAKZX010000046">
    <property type="protein sequence ID" value="NGO43774.1"/>
    <property type="molecule type" value="Genomic_DNA"/>
</dbReference>
<sequence length="71" mass="7744">MSTRRIRTPKRAPEQPVTGQYGLFGSPDPWQPTGCDCWPPVPRGCHHCTTCDTCHDCGKCAGTGCTCECED</sequence>
<accession>A0ABX0DV32</accession>
<evidence type="ECO:0000256" key="1">
    <source>
        <dbReference type="SAM" id="MobiDB-lite"/>
    </source>
</evidence>
<feature type="region of interest" description="Disordered" evidence="1">
    <location>
        <begin position="1"/>
        <end position="23"/>
    </location>
</feature>
<name>A0ABX0DV32_9ACTN</name>
<evidence type="ECO:0000313" key="3">
    <source>
        <dbReference type="Proteomes" id="UP001518140"/>
    </source>
</evidence>
<keyword evidence="3" id="KW-1185">Reference proteome</keyword>
<dbReference type="Proteomes" id="UP001518140">
    <property type="component" value="Unassembled WGS sequence"/>
</dbReference>
<evidence type="ECO:0000313" key="2">
    <source>
        <dbReference type="EMBL" id="NGO43774.1"/>
    </source>
</evidence>
<feature type="compositionally biased region" description="Basic residues" evidence="1">
    <location>
        <begin position="1"/>
        <end position="10"/>
    </location>
</feature>
<reference evidence="2 3" key="1">
    <citation type="submission" date="2020-02" db="EMBL/GenBank/DDBJ databases">
        <title>Whole-genome analyses of novel actinobacteria.</title>
        <authorList>
            <person name="Sahin N."/>
            <person name="Tokatli A."/>
        </authorList>
    </citation>
    <scope>NUCLEOTIDE SEQUENCE [LARGE SCALE GENOMIC DNA]</scope>
    <source>
        <strain evidence="2 3">YC419</strain>
    </source>
</reference>
<organism evidence="2 3">
    <name type="scientific">Streptomyces ureilyticus</name>
    <dbReference type="NCBI Taxonomy" id="1775131"/>
    <lineage>
        <taxon>Bacteria</taxon>
        <taxon>Bacillati</taxon>
        <taxon>Actinomycetota</taxon>
        <taxon>Actinomycetes</taxon>
        <taxon>Kitasatosporales</taxon>
        <taxon>Streptomycetaceae</taxon>
        <taxon>Streptomyces</taxon>
    </lineage>
</organism>
<protein>
    <submittedName>
        <fullName evidence="2">Uncharacterized protein</fullName>
    </submittedName>
</protein>